<accession>A0A0E9S1C9</accession>
<organism evidence="1">
    <name type="scientific">Anguilla anguilla</name>
    <name type="common">European freshwater eel</name>
    <name type="synonym">Muraena anguilla</name>
    <dbReference type="NCBI Taxonomy" id="7936"/>
    <lineage>
        <taxon>Eukaryota</taxon>
        <taxon>Metazoa</taxon>
        <taxon>Chordata</taxon>
        <taxon>Craniata</taxon>
        <taxon>Vertebrata</taxon>
        <taxon>Euteleostomi</taxon>
        <taxon>Actinopterygii</taxon>
        <taxon>Neopterygii</taxon>
        <taxon>Teleostei</taxon>
        <taxon>Anguilliformes</taxon>
        <taxon>Anguillidae</taxon>
        <taxon>Anguilla</taxon>
    </lineage>
</organism>
<protein>
    <submittedName>
        <fullName evidence="1">Uncharacterized protein</fullName>
    </submittedName>
</protein>
<reference evidence="1" key="1">
    <citation type="submission" date="2014-11" db="EMBL/GenBank/DDBJ databases">
        <authorList>
            <person name="Amaro Gonzalez C."/>
        </authorList>
    </citation>
    <scope>NUCLEOTIDE SEQUENCE</scope>
</reference>
<name>A0A0E9S1C9_ANGAN</name>
<reference evidence="1" key="2">
    <citation type="journal article" date="2015" name="Fish Shellfish Immunol.">
        <title>Early steps in the European eel (Anguilla anguilla)-Vibrio vulnificus interaction in the gills: Role of the RtxA13 toxin.</title>
        <authorList>
            <person name="Callol A."/>
            <person name="Pajuelo D."/>
            <person name="Ebbesson L."/>
            <person name="Teles M."/>
            <person name="MacKenzie S."/>
            <person name="Amaro C."/>
        </authorList>
    </citation>
    <scope>NUCLEOTIDE SEQUENCE</scope>
</reference>
<dbReference type="EMBL" id="GBXM01074107">
    <property type="protein sequence ID" value="JAH34470.1"/>
    <property type="molecule type" value="Transcribed_RNA"/>
</dbReference>
<evidence type="ECO:0000313" key="1">
    <source>
        <dbReference type="EMBL" id="JAH34470.1"/>
    </source>
</evidence>
<proteinExistence type="predicted"/>
<dbReference type="AlphaFoldDB" id="A0A0E9S1C9"/>
<sequence length="16" mass="1888">MCVLFSGRISSYHLFK</sequence>